<proteinExistence type="predicted"/>
<organism evidence="1 2">
    <name type="scientific">Nicotiana tabacum</name>
    <name type="common">Common tobacco</name>
    <dbReference type="NCBI Taxonomy" id="4097"/>
    <lineage>
        <taxon>Eukaryota</taxon>
        <taxon>Viridiplantae</taxon>
        <taxon>Streptophyta</taxon>
        <taxon>Embryophyta</taxon>
        <taxon>Tracheophyta</taxon>
        <taxon>Spermatophyta</taxon>
        <taxon>Magnoliopsida</taxon>
        <taxon>eudicotyledons</taxon>
        <taxon>Gunneridae</taxon>
        <taxon>Pentapetalae</taxon>
        <taxon>asterids</taxon>
        <taxon>lamiids</taxon>
        <taxon>Solanales</taxon>
        <taxon>Solanaceae</taxon>
        <taxon>Nicotianoideae</taxon>
        <taxon>Nicotianeae</taxon>
        <taxon>Nicotiana</taxon>
    </lineage>
</organism>
<evidence type="ECO:0000313" key="2">
    <source>
        <dbReference type="RefSeq" id="XP_075082119.1"/>
    </source>
</evidence>
<protein>
    <submittedName>
        <fullName evidence="2">Uncharacterized protein LOC142166780</fullName>
    </submittedName>
</protein>
<evidence type="ECO:0000313" key="1">
    <source>
        <dbReference type="Proteomes" id="UP000790787"/>
    </source>
</evidence>
<name>A0AC58SB61_TOBAC</name>
<accession>A0AC58SB61</accession>
<reference evidence="1" key="1">
    <citation type="journal article" date="2014" name="Nat. Commun.">
        <title>The tobacco genome sequence and its comparison with those of tomato and potato.</title>
        <authorList>
            <person name="Sierro N."/>
            <person name="Battey J.N."/>
            <person name="Ouadi S."/>
            <person name="Bakaher N."/>
            <person name="Bovet L."/>
            <person name="Willig A."/>
            <person name="Goepfert S."/>
            <person name="Peitsch M.C."/>
            <person name="Ivanov N.V."/>
        </authorList>
    </citation>
    <scope>NUCLEOTIDE SEQUENCE [LARGE SCALE GENOMIC DNA]</scope>
</reference>
<sequence>MFSSEAWNTSTWAKKHEGVKTRATVLFDQTFWPHIAYCVRSFTPLVSVLREVDSEEQPCMGYMYHLMTKAKENIALNYGNNERKYCLIWKRIDERWSSQLHHPLHAAGYYLNPQLRFEDRFSNKFEIKQGLYDCMEHMLNYNERLRVDIQLDSYDHLRGDFGSQLAMDSRKMRSPAD</sequence>
<dbReference type="Proteomes" id="UP000790787">
    <property type="component" value="Chromosome 2"/>
</dbReference>
<reference evidence="2" key="2">
    <citation type="submission" date="2025-08" db="UniProtKB">
        <authorList>
            <consortium name="RefSeq"/>
        </authorList>
    </citation>
    <scope>IDENTIFICATION</scope>
    <source>
        <tissue evidence="2">Leaf</tissue>
    </source>
</reference>
<gene>
    <name evidence="2" type="primary">LOC142166780</name>
</gene>
<dbReference type="RefSeq" id="XP_075082119.1">
    <property type="nucleotide sequence ID" value="XM_075226018.1"/>
</dbReference>
<keyword evidence="1" id="KW-1185">Reference proteome</keyword>